<dbReference type="RefSeq" id="WP_197021492.1">
    <property type="nucleotide sequence ID" value="NZ_CP081109.1"/>
</dbReference>
<dbReference type="Proteomes" id="UP000244092">
    <property type="component" value="Unassembled WGS sequence"/>
</dbReference>
<name>A0A2T6CB10_9RHOB</name>
<evidence type="ECO:0000313" key="1">
    <source>
        <dbReference type="EMBL" id="PTX72392.1"/>
    </source>
</evidence>
<dbReference type="PROSITE" id="PS51257">
    <property type="entry name" value="PROKAR_LIPOPROTEIN"/>
    <property type="match status" value="1"/>
</dbReference>
<organism evidence="1 2">
    <name type="scientific">Sulfitobacter mediterraneus</name>
    <dbReference type="NCBI Taxonomy" id="83219"/>
    <lineage>
        <taxon>Bacteria</taxon>
        <taxon>Pseudomonadati</taxon>
        <taxon>Pseudomonadota</taxon>
        <taxon>Alphaproteobacteria</taxon>
        <taxon>Rhodobacterales</taxon>
        <taxon>Roseobacteraceae</taxon>
        <taxon>Sulfitobacter</taxon>
    </lineage>
</organism>
<dbReference type="InterPro" id="IPR008719">
    <property type="entry name" value="N2O_reductase_NosL"/>
</dbReference>
<accession>A0A2T6CB10</accession>
<evidence type="ECO:0000313" key="2">
    <source>
        <dbReference type="Proteomes" id="UP000244092"/>
    </source>
</evidence>
<dbReference type="Gene3D" id="3.30.70.2060">
    <property type="match status" value="1"/>
</dbReference>
<comment type="caution">
    <text evidence="1">The sequence shown here is derived from an EMBL/GenBank/DDBJ whole genome shotgun (WGS) entry which is preliminary data.</text>
</comment>
<gene>
    <name evidence="1" type="ORF">C8N31_111105</name>
</gene>
<reference evidence="1 2" key="1">
    <citation type="submission" date="2018-04" db="EMBL/GenBank/DDBJ databases">
        <title>Genomic Encyclopedia of Archaeal and Bacterial Type Strains, Phase II (KMG-II): from individual species to whole genera.</title>
        <authorList>
            <person name="Goeker M."/>
        </authorList>
    </citation>
    <scope>NUCLEOTIDE SEQUENCE [LARGE SCALE GENOMIC DNA]</scope>
    <source>
        <strain evidence="1 2">DSM 12244</strain>
    </source>
</reference>
<dbReference type="EMBL" id="QBKU01000011">
    <property type="protein sequence ID" value="PTX72392.1"/>
    <property type="molecule type" value="Genomic_DNA"/>
</dbReference>
<dbReference type="SUPFAM" id="SSF160387">
    <property type="entry name" value="NosL/MerB-like"/>
    <property type="match status" value="1"/>
</dbReference>
<proteinExistence type="predicted"/>
<dbReference type="PANTHER" id="PTHR41247:SF1">
    <property type="entry name" value="HTH-TYPE TRANSCRIPTIONAL REPRESSOR YCNK"/>
    <property type="match status" value="1"/>
</dbReference>
<protein>
    <submittedName>
        <fullName evidence="1">Copper chaperone NosL</fullName>
    </submittedName>
</protein>
<dbReference type="Pfam" id="PF05573">
    <property type="entry name" value="NosL"/>
    <property type="match status" value="1"/>
</dbReference>
<dbReference type="Gene3D" id="3.30.70.2050">
    <property type="match status" value="1"/>
</dbReference>
<dbReference type="PANTHER" id="PTHR41247">
    <property type="entry name" value="HTH-TYPE TRANSCRIPTIONAL REPRESSOR YCNK"/>
    <property type="match status" value="1"/>
</dbReference>
<sequence length="175" mass="19252">MRQHLKLAALAVCACAALVGCKQEQAAERPVAIAMTEEAVGHYCNMTILEHTGPKAQIHLKGIPFPIWFSQVRDAIAFTRLPEETQEPVAIYVNDMGRAADWDFPADDTWIDLYEAFFVIESTRTGSMGAPEAVPFSTQAAANDFAQTHGGRVLQLNQIPDDYVLGPVELDFQDS</sequence>
<dbReference type="AlphaFoldDB" id="A0A2T6CB10"/>